<dbReference type="GO" id="GO:0046785">
    <property type="term" value="P:microtubule polymerization"/>
    <property type="evidence" value="ECO:0007669"/>
    <property type="project" value="InterPro"/>
</dbReference>
<dbReference type="GO" id="GO:0030951">
    <property type="term" value="P:establishment or maintenance of microtubule cytoskeleton polarity"/>
    <property type="evidence" value="ECO:0007669"/>
    <property type="project" value="InterPro"/>
</dbReference>
<evidence type="ECO:0000313" key="1">
    <source>
        <dbReference type="EMBL" id="VDN10646.1"/>
    </source>
</evidence>
<evidence type="ECO:0000313" key="2">
    <source>
        <dbReference type="Proteomes" id="UP000281553"/>
    </source>
</evidence>
<sequence length="313" mass="34574">MRTSPDAASAITMVVTQISSNDPNISCYALAQIDALIQSDKWPLLVGHTNQIIMLITIQLRQINTRFFDDPSISANHLVCLLRSLLVVVQSLFKRPPLARECSRESLKEFIYAVLHVMVHEKTAELPEGGSIIRVINALTLSIIDESNSTRVLSAFIRLLHESVSSGHFSNRFTQAFPSPSWKMRKSDVPLRTIKTMLHTFCVVRGPGILKYVDSIPNKEDSELESYLIRTLKSLSNSGTRLPPALQPTLKNASSPIKASPDILSIYLLGSPQCDTTAVLSPENHQKVASLVQRIASTKDDTTGVSISVHLIH</sequence>
<dbReference type="GO" id="GO:0051010">
    <property type="term" value="F:microtubule plus-end binding"/>
    <property type="evidence" value="ECO:0007669"/>
    <property type="project" value="InterPro"/>
</dbReference>
<reference evidence="1 2" key="1">
    <citation type="submission" date="2018-11" db="EMBL/GenBank/DDBJ databases">
        <authorList>
            <consortium name="Pathogen Informatics"/>
        </authorList>
    </citation>
    <scope>NUCLEOTIDE SEQUENCE [LARGE SCALE GENOMIC DNA]</scope>
</reference>
<proteinExistence type="predicted"/>
<dbReference type="InterPro" id="IPR045110">
    <property type="entry name" value="XMAP215"/>
</dbReference>
<dbReference type="PANTHER" id="PTHR12609">
    <property type="entry name" value="MICROTUBULE ASSOCIATED PROTEIN XMAP215"/>
    <property type="match status" value="1"/>
</dbReference>
<dbReference type="GO" id="GO:0061863">
    <property type="term" value="F:microtubule plus end polymerase"/>
    <property type="evidence" value="ECO:0007669"/>
    <property type="project" value="InterPro"/>
</dbReference>
<organism evidence="1 2">
    <name type="scientific">Dibothriocephalus latus</name>
    <name type="common">Fish tapeworm</name>
    <name type="synonym">Diphyllobothrium latum</name>
    <dbReference type="NCBI Taxonomy" id="60516"/>
    <lineage>
        <taxon>Eukaryota</taxon>
        <taxon>Metazoa</taxon>
        <taxon>Spiralia</taxon>
        <taxon>Lophotrochozoa</taxon>
        <taxon>Platyhelminthes</taxon>
        <taxon>Cestoda</taxon>
        <taxon>Eucestoda</taxon>
        <taxon>Diphyllobothriidea</taxon>
        <taxon>Diphyllobothriidae</taxon>
        <taxon>Dibothriocephalus</taxon>
    </lineage>
</organism>
<dbReference type="Proteomes" id="UP000281553">
    <property type="component" value="Unassembled WGS sequence"/>
</dbReference>
<keyword evidence="2" id="KW-1185">Reference proteome</keyword>
<gene>
    <name evidence="1" type="ORF">DILT_LOCUS6477</name>
</gene>
<dbReference type="AlphaFoldDB" id="A0A3P7NYJ8"/>
<accession>A0A3P7NYJ8</accession>
<protein>
    <submittedName>
        <fullName evidence="1">Uncharacterized protein</fullName>
    </submittedName>
</protein>
<name>A0A3P7NYJ8_DIBLA</name>
<dbReference type="GO" id="GO:0007051">
    <property type="term" value="P:spindle organization"/>
    <property type="evidence" value="ECO:0007669"/>
    <property type="project" value="InterPro"/>
</dbReference>
<dbReference type="OrthoDB" id="205662at2759"/>
<dbReference type="EMBL" id="UYRU01049606">
    <property type="protein sequence ID" value="VDN10646.1"/>
    <property type="molecule type" value="Genomic_DNA"/>
</dbReference>